<sequence>MTALHDTESDNFDAVDASRHTIEPIEPIESLDADTSPRAFARTSTNRSAPRFDIRDAQRPAEPAMQRFEYAVAAFATGVPFERRPVFLQNAFLAEASTRSAGAADVVQAILGYATVGRSLLAALDISRTEARELVTREIKGEKNQATIDAAERLVQWWRRRSHQIYADLSKNNRPATPAAVAALYRSRFGDALPPALRPRIHADAGKGFYQKGGYTPYDAHFDGSLVSSRALWQAGIVRLARAVTPETSDRITTIVADAAARSGATGRALKDAAAFWNHRATTVLLDRFTPEALKLIDDLRLTDPRIAVVLTASDERIAAAHAGVSPEAAELADEARADAPLTVRSSASRIESYRRSFADRRIPLIVDTHGALRSMLRVDRLPAVLEHRHGGYALYIPTGALRDLGRNKTRSAPVLPSWIRTLAETRLMTLLREVLREWKQVEGARKAADDARGALEETIEALEVAEAEVENANAGAEKESAERSYDAARAQAGAPLPMPPLLPTLPRTVDPAPTPAEIELLDKLERLEALLECPLLCESDLTARVPAEELEGIKARRAAYVAARNAIFETVRSVTAELAADLAYEKRSVHVLRKRLRDARVEAARRMERLQKEGTIGKGKARAVDSAYHYAAWPAGFRTVRFKRRTDAEAQNAGSQAKNAGKIPVDRTVTDAHASGDAATDASENASRRHAGRRQVPGRAVLRLNACVHALTVARKERKRIEAARKMRNEKRNEARTEAWTDARNDARTAVSLKASPKAHTAHTKASTSYREVSRKSGDAS</sequence>
<evidence type="ECO:0000256" key="2">
    <source>
        <dbReference type="SAM" id="MobiDB-lite"/>
    </source>
</evidence>
<proteinExistence type="predicted"/>
<feature type="compositionally biased region" description="Basic and acidic residues" evidence="2">
    <location>
        <begin position="773"/>
        <end position="782"/>
    </location>
</feature>
<keyword evidence="1" id="KW-0175">Coiled coil</keyword>
<feature type="coiled-coil region" evidence="1">
    <location>
        <begin position="449"/>
        <end position="492"/>
    </location>
</feature>
<organism evidence="3 4">
    <name type="scientific">Sutterella megalosphaeroides</name>
    <dbReference type="NCBI Taxonomy" id="2494234"/>
    <lineage>
        <taxon>Bacteria</taxon>
        <taxon>Pseudomonadati</taxon>
        <taxon>Pseudomonadota</taxon>
        <taxon>Betaproteobacteria</taxon>
        <taxon>Burkholderiales</taxon>
        <taxon>Sutterellaceae</taxon>
        <taxon>Sutterella</taxon>
    </lineage>
</organism>
<evidence type="ECO:0000256" key="1">
    <source>
        <dbReference type="SAM" id="Coils"/>
    </source>
</evidence>
<evidence type="ECO:0000313" key="3">
    <source>
        <dbReference type="EMBL" id="BBF23481.1"/>
    </source>
</evidence>
<dbReference type="RefSeq" id="WP_120177085.1">
    <property type="nucleotide sequence ID" value="NZ_AP018786.1"/>
</dbReference>
<dbReference type="Proteomes" id="UP000271003">
    <property type="component" value="Chromosome"/>
</dbReference>
<feature type="region of interest" description="Disordered" evidence="2">
    <location>
        <begin position="674"/>
        <end position="698"/>
    </location>
</feature>
<feature type="region of interest" description="Disordered" evidence="2">
    <location>
        <begin position="23"/>
        <end position="58"/>
    </location>
</feature>
<dbReference type="OrthoDB" id="10013654at2"/>
<reference evidence="3 4" key="1">
    <citation type="journal article" date="2018" name="Int. J. Syst. Evol. Microbiol.">
        <title>Mesosutterella multiformis gen. nov., sp. nov., a member of the family Sutterellaceae and Sutterella megalosphaeroides sp. nov., isolated from human faeces.</title>
        <authorList>
            <person name="Sakamoto M."/>
            <person name="Ikeyama N."/>
            <person name="Kunihiro T."/>
            <person name="Iino T."/>
            <person name="Yuki M."/>
            <person name="Ohkuma M."/>
        </authorList>
    </citation>
    <scope>NUCLEOTIDE SEQUENCE [LARGE SCALE GENOMIC DNA]</scope>
    <source>
        <strain evidence="3 4">6FBBBH3</strain>
    </source>
</reference>
<gene>
    <name evidence="3" type="ORF">SUTMEG_13720</name>
</gene>
<dbReference type="KEGG" id="sutt:SUTMEG_13720"/>
<name>A0A2Z6IAD8_9BURK</name>
<dbReference type="AlphaFoldDB" id="A0A2Z6IAD8"/>
<dbReference type="EMBL" id="AP018786">
    <property type="protein sequence ID" value="BBF23481.1"/>
    <property type="molecule type" value="Genomic_DNA"/>
</dbReference>
<protein>
    <submittedName>
        <fullName evidence="3">Uncharacterized protein</fullName>
    </submittedName>
</protein>
<evidence type="ECO:0000313" key="4">
    <source>
        <dbReference type="Proteomes" id="UP000271003"/>
    </source>
</evidence>
<keyword evidence="4" id="KW-1185">Reference proteome</keyword>
<accession>A0A2Z6IAD8</accession>
<feature type="region of interest" description="Disordered" evidence="2">
    <location>
        <begin position="751"/>
        <end position="782"/>
    </location>
</feature>